<name>A0ABN7WG84_GIGMA</name>
<accession>A0ABN7WG84</accession>
<protein>
    <submittedName>
        <fullName evidence="1">4227_t:CDS:1</fullName>
    </submittedName>
</protein>
<proteinExistence type="predicted"/>
<reference evidence="1 2" key="1">
    <citation type="submission" date="2021-06" db="EMBL/GenBank/DDBJ databases">
        <authorList>
            <person name="Kallberg Y."/>
            <person name="Tangrot J."/>
            <person name="Rosling A."/>
        </authorList>
    </citation>
    <scope>NUCLEOTIDE SEQUENCE [LARGE SCALE GENOMIC DNA]</scope>
    <source>
        <strain evidence="1 2">120-4 pot B 10/14</strain>
    </source>
</reference>
<feature type="non-terminal residue" evidence="1">
    <location>
        <position position="1"/>
    </location>
</feature>
<comment type="caution">
    <text evidence="1">The sequence shown here is derived from an EMBL/GenBank/DDBJ whole genome shotgun (WGS) entry which is preliminary data.</text>
</comment>
<sequence length="313" mass="36583">YGICDPDENLYRGVIGVPVGNLYGDVIGEIKCLDLQFQYKEKWRSLDGTEVIDFQICKNLSFDLVLGQDWLRMHEAKISFGFSPKTCSHYAKIVIDSMSIPLIEENSNKASSVKNDPHKSDLSLEELMNILKNLSLRTNSSSKCSNEEWSEYVKMSQVCINETPSEWMKWIWKHLTYFRENNLLPIESKKYLEARKLIQLPNSGSYTSEIGIAICFSCDQLVYTGQRKRNIGNYNHIGMERHWKFLCTGNKYCGMQNAIKKIKHARKIGKKIQAIKVIQQKWLEYFYRPNSMYTTELAQHYQLLWAVREEMRQ</sequence>
<keyword evidence="2" id="KW-1185">Reference proteome</keyword>
<organism evidence="1 2">
    <name type="scientific">Gigaspora margarita</name>
    <dbReference type="NCBI Taxonomy" id="4874"/>
    <lineage>
        <taxon>Eukaryota</taxon>
        <taxon>Fungi</taxon>
        <taxon>Fungi incertae sedis</taxon>
        <taxon>Mucoromycota</taxon>
        <taxon>Glomeromycotina</taxon>
        <taxon>Glomeromycetes</taxon>
        <taxon>Diversisporales</taxon>
        <taxon>Gigasporaceae</taxon>
        <taxon>Gigaspora</taxon>
    </lineage>
</organism>
<dbReference type="EMBL" id="CAJVQB010043682">
    <property type="protein sequence ID" value="CAG8831355.1"/>
    <property type="molecule type" value="Genomic_DNA"/>
</dbReference>
<gene>
    <name evidence="1" type="ORF">GMARGA_LOCUS30639</name>
</gene>
<feature type="non-terminal residue" evidence="1">
    <location>
        <position position="313"/>
    </location>
</feature>
<evidence type="ECO:0000313" key="2">
    <source>
        <dbReference type="Proteomes" id="UP000789901"/>
    </source>
</evidence>
<evidence type="ECO:0000313" key="1">
    <source>
        <dbReference type="EMBL" id="CAG8831355.1"/>
    </source>
</evidence>
<dbReference type="Proteomes" id="UP000789901">
    <property type="component" value="Unassembled WGS sequence"/>
</dbReference>